<evidence type="ECO:0000256" key="1">
    <source>
        <dbReference type="SAM" id="MobiDB-lite"/>
    </source>
</evidence>
<evidence type="ECO:0008006" key="4">
    <source>
        <dbReference type="Google" id="ProtNLM"/>
    </source>
</evidence>
<evidence type="ECO:0000313" key="2">
    <source>
        <dbReference type="EMBL" id="NMH95242.1"/>
    </source>
</evidence>
<feature type="region of interest" description="Disordered" evidence="1">
    <location>
        <begin position="1"/>
        <end position="22"/>
    </location>
</feature>
<organism evidence="2 3">
    <name type="scientific">Pseudonocardia bannensis</name>
    <dbReference type="NCBI Taxonomy" id="630973"/>
    <lineage>
        <taxon>Bacteria</taxon>
        <taxon>Bacillati</taxon>
        <taxon>Actinomycetota</taxon>
        <taxon>Actinomycetes</taxon>
        <taxon>Pseudonocardiales</taxon>
        <taxon>Pseudonocardiaceae</taxon>
        <taxon>Pseudonocardia</taxon>
    </lineage>
</organism>
<name>A0A848DR05_9PSEU</name>
<dbReference type="Proteomes" id="UP000586918">
    <property type="component" value="Unassembled WGS sequence"/>
</dbReference>
<reference evidence="2 3" key="1">
    <citation type="submission" date="2020-04" db="EMBL/GenBank/DDBJ databases">
        <authorList>
            <person name="Klaysubun C."/>
            <person name="Duangmal K."/>
            <person name="Lipun K."/>
        </authorList>
    </citation>
    <scope>NUCLEOTIDE SEQUENCE [LARGE SCALE GENOMIC DNA]</scope>
    <source>
        <strain evidence="2 3">DSM 45300</strain>
    </source>
</reference>
<protein>
    <recommendedName>
        <fullName evidence="4">Transposase DDE domain-containing protein</fullName>
    </recommendedName>
</protein>
<accession>A0A848DR05</accession>
<dbReference type="AlphaFoldDB" id="A0A848DR05"/>
<proteinExistence type="predicted"/>
<evidence type="ECO:0000313" key="3">
    <source>
        <dbReference type="Proteomes" id="UP000586918"/>
    </source>
</evidence>
<comment type="caution">
    <text evidence="2">The sequence shown here is derived from an EMBL/GenBank/DDBJ whole genome shotgun (WGS) entry which is preliminary data.</text>
</comment>
<feature type="region of interest" description="Disordered" evidence="1">
    <location>
        <begin position="70"/>
        <end position="119"/>
    </location>
</feature>
<dbReference type="EMBL" id="JAAXKZ010000167">
    <property type="protein sequence ID" value="NMH95242.1"/>
    <property type="molecule type" value="Genomic_DNA"/>
</dbReference>
<gene>
    <name evidence="2" type="ORF">HF519_27525</name>
</gene>
<keyword evidence="3" id="KW-1185">Reference proteome</keyword>
<sequence>MDATLVTAHSEKEGAAPTFRRGVGHHPLWTVVDHGPGGSGEPLSVLLRPGNAGSTTAADHLTVLREALRSCPGTGRPAPGRIRLAHGRRTSARQETEPAGSGAAQPSRRRYSPPCPATS</sequence>